<dbReference type="Proteomes" id="UP000037442">
    <property type="component" value="Unassembled WGS sequence"/>
</dbReference>
<dbReference type="PANTHER" id="PTHR30629">
    <property type="entry name" value="PROPHAGE INTEGRASE"/>
    <property type="match status" value="1"/>
</dbReference>
<dbReference type="Gene3D" id="1.10.150.130">
    <property type="match status" value="1"/>
</dbReference>
<comment type="similarity">
    <text evidence="1">Belongs to the 'phage' integrase family.</text>
</comment>
<accession>A0A0L7MVK5</accession>
<dbReference type="GO" id="GO:0015074">
    <property type="term" value="P:DNA integration"/>
    <property type="evidence" value="ECO:0007669"/>
    <property type="project" value="UniProtKB-KW"/>
</dbReference>
<feature type="domain" description="Tyr recombinase" evidence="5">
    <location>
        <begin position="209"/>
        <end position="395"/>
    </location>
</feature>
<protein>
    <submittedName>
        <fullName evidence="6">Integrase</fullName>
    </submittedName>
</protein>
<evidence type="ECO:0000313" key="7">
    <source>
        <dbReference type="Proteomes" id="UP000037442"/>
    </source>
</evidence>
<dbReference type="GO" id="GO:0003677">
    <property type="term" value="F:DNA binding"/>
    <property type="evidence" value="ECO:0007669"/>
    <property type="project" value="UniProtKB-KW"/>
</dbReference>
<dbReference type="SUPFAM" id="SSF56349">
    <property type="entry name" value="DNA breaking-rejoining enzymes"/>
    <property type="match status" value="1"/>
</dbReference>
<dbReference type="GO" id="GO:0006310">
    <property type="term" value="P:DNA recombination"/>
    <property type="evidence" value="ECO:0007669"/>
    <property type="project" value="UniProtKB-KW"/>
</dbReference>
<evidence type="ECO:0000256" key="1">
    <source>
        <dbReference type="ARBA" id="ARBA00008857"/>
    </source>
</evidence>
<organism evidence="6 7">
    <name type="scientific">Comamonas testosteroni</name>
    <name type="common">Pseudomonas testosteroni</name>
    <dbReference type="NCBI Taxonomy" id="285"/>
    <lineage>
        <taxon>Bacteria</taxon>
        <taxon>Pseudomonadati</taxon>
        <taxon>Pseudomonadota</taxon>
        <taxon>Betaproteobacteria</taxon>
        <taxon>Burkholderiales</taxon>
        <taxon>Comamonadaceae</taxon>
        <taxon>Comamonas</taxon>
    </lineage>
</organism>
<evidence type="ECO:0000256" key="2">
    <source>
        <dbReference type="ARBA" id="ARBA00022908"/>
    </source>
</evidence>
<dbReference type="PANTHER" id="PTHR30629:SF2">
    <property type="entry name" value="PROPHAGE INTEGRASE INTS-RELATED"/>
    <property type="match status" value="1"/>
</dbReference>
<dbReference type="CDD" id="cd00801">
    <property type="entry name" value="INT_P4_C"/>
    <property type="match status" value="1"/>
</dbReference>
<proteinExistence type="inferred from homology"/>
<dbReference type="InterPro" id="IPR002104">
    <property type="entry name" value="Integrase_catalytic"/>
</dbReference>
<comment type="caution">
    <text evidence="6">The sequence shown here is derived from an EMBL/GenBank/DDBJ whole genome shotgun (WGS) entry which is preliminary data.</text>
</comment>
<dbReference type="Pfam" id="PF13356">
    <property type="entry name" value="Arm-DNA-bind_3"/>
    <property type="match status" value="1"/>
</dbReference>
<reference evidence="7" key="1">
    <citation type="submission" date="2014-06" db="EMBL/GenBank/DDBJ databases">
        <title>Draft genome sequence of C. testosteroni WDL7.</title>
        <authorList>
            <person name="Wu Y."/>
            <person name="Seshan H."/>
            <person name="Arumugam K."/>
        </authorList>
    </citation>
    <scope>NUCLEOTIDE SEQUENCE [LARGE SCALE GENOMIC DNA]</scope>
    <source>
        <strain evidence="7">WDL7</strain>
    </source>
</reference>
<dbReference type="RefSeq" id="WP_053282282.1">
    <property type="nucleotide sequence ID" value="NZ_JNVD01000011.1"/>
</dbReference>
<dbReference type="InterPro" id="IPR025166">
    <property type="entry name" value="Integrase_DNA_bind_dom"/>
</dbReference>
<dbReference type="AlphaFoldDB" id="A0A0L7MVK5"/>
<keyword evidence="4" id="KW-0233">DNA recombination</keyword>
<dbReference type="InterPro" id="IPR011010">
    <property type="entry name" value="DNA_brk_join_enz"/>
</dbReference>
<evidence type="ECO:0000259" key="5">
    <source>
        <dbReference type="PROSITE" id="PS51898"/>
    </source>
</evidence>
<gene>
    <name evidence="6" type="ORF">GL58_00725</name>
</gene>
<dbReference type="Pfam" id="PF00589">
    <property type="entry name" value="Phage_integrase"/>
    <property type="match status" value="1"/>
</dbReference>
<dbReference type="InterPro" id="IPR038488">
    <property type="entry name" value="Integrase_DNA-bd_sf"/>
</dbReference>
<dbReference type="Gene3D" id="1.10.443.10">
    <property type="entry name" value="Intergrase catalytic core"/>
    <property type="match status" value="1"/>
</dbReference>
<keyword evidence="2" id="KW-0229">DNA integration</keyword>
<evidence type="ECO:0000256" key="3">
    <source>
        <dbReference type="ARBA" id="ARBA00023125"/>
    </source>
</evidence>
<dbReference type="PROSITE" id="PS51898">
    <property type="entry name" value="TYR_RECOMBINASE"/>
    <property type="match status" value="1"/>
</dbReference>
<dbReference type="InterPro" id="IPR013762">
    <property type="entry name" value="Integrase-like_cat_sf"/>
</dbReference>
<keyword evidence="3" id="KW-0238">DNA-binding</keyword>
<dbReference type="InterPro" id="IPR050808">
    <property type="entry name" value="Phage_Integrase"/>
</dbReference>
<evidence type="ECO:0000313" key="6">
    <source>
        <dbReference type="EMBL" id="KOC25957.1"/>
    </source>
</evidence>
<evidence type="ECO:0000256" key="4">
    <source>
        <dbReference type="ARBA" id="ARBA00023172"/>
    </source>
</evidence>
<sequence>MAKLSHLLSDLQLKRWIAKGEPVARTDGDGLTFTLSRGGTATWVLRYSLPGGRRRELTIGNYPDLTLAGARERARELRAKIDRGEDPAADKQEQKARIVAAWTFRELVDDYREKILTPGRYAADTIRYRNDDLNQTVLPAIGAWRVDKITSIDMVNMLRNAGRTWTISKRTLTSASMVFDHACGLSIIAANPCTGIKLNSIMGARPKVRTRLMLTTDEISKLLQGIDDIGRENALAFRILLATCVRGFELINAKKEHIDLKKGNWWIPPEVVKTRAGFLVPLAPPVIEWFRELIALSADSQWLLPSRRMDRVTKMGDVPVGRTTLWAAFNRAFLRGDIDIRRFTPHDTRSTAKGHLRNMGVSRELSEIALNHALKGMEAIYDVREEIPERRNAMRLWADFIVACEHGEPPPPERKEPKLRLVA</sequence>
<dbReference type="EMBL" id="JNVD01000011">
    <property type="protein sequence ID" value="KOC25957.1"/>
    <property type="molecule type" value="Genomic_DNA"/>
</dbReference>
<dbReference type="Gene3D" id="3.30.160.390">
    <property type="entry name" value="Integrase, DNA-binding domain"/>
    <property type="match status" value="1"/>
</dbReference>
<dbReference type="InterPro" id="IPR010998">
    <property type="entry name" value="Integrase_recombinase_N"/>
</dbReference>
<dbReference type="PATRIC" id="fig|285.49.peg.157"/>
<name>A0A0L7MVK5_COMTE</name>